<keyword evidence="2" id="KW-0238">DNA-binding</keyword>
<evidence type="ECO:0000259" key="4">
    <source>
        <dbReference type="PROSITE" id="PS50932"/>
    </source>
</evidence>
<dbReference type="GO" id="GO:0000976">
    <property type="term" value="F:transcription cis-regulatory region binding"/>
    <property type="evidence" value="ECO:0007669"/>
    <property type="project" value="TreeGrafter"/>
</dbReference>
<dbReference type="InterPro" id="IPR000843">
    <property type="entry name" value="HTH_LacI"/>
</dbReference>
<dbReference type="PANTHER" id="PTHR30146:SF153">
    <property type="entry name" value="LACTOSE OPERON REPRESSOR"/>
    <property type="match status" value="1"/>
</dbReference>
<evidence type="ECO:0000256" key="2">
    <source>
        <dbReference type="ARBA" id="ARBA00023125"/>
    </source>
</evidence>
<dbReference type="OrthoDB" id="3227375at2"/>
<dbReference type="GO" id="GO:0003700">
    <property type="term" value="F:DNA-binding transcription factor activity"/>
    <property type="evidence" value="ECO:0007669"/>
    <property type="project" value="TreeGrafter"/>
</dbReference>
<accession>A0A1E7NGQ7</accession>
<keyword evidence="3" id="KW-0804">Transcription</keyword>
<keyword evidence="1" id="KW-0805">Transcription regulation</keyword>
<reference evidence="5" key="1">
    <citation type="submission" date="2016-08" db="EMBL/GenBank/DDBJ databases">
        <title>Sequencing, Assembly and Comparative Genomics of S. aureofaciens ATCC 10762.</title>
        <authorList>
            <person name="Gradnigo J.S."/>
            <person name="Johnson N."/>
            <person name="Somerville G.A."/>
        </authorList>
    </citation>
    <scope>NUCLEOTIDE SEQUENCE [LARGE SCALE GENOMIC DNA]</scope>
    <source>
        <strain evidence="5">ATCC 10762</strain>
    </source>
</reference>
<dbReference type="SUPFAM" id="SSF53822">
    <property type="entry name" value="Periplasmic binding protein-like I"/>
    <property type="match status" value="1"/>
</dbReference>
<sequence length="358" mass="38642">MHDGVRPAGAVQEEPVTRAATLAEIAQEAGVSAPTVSKVLNGRADVAPATRERVEELLQRYGYRRRRGNRRASPLLELVFHELESAWAVEVIRGVENAVREEGLSIVLSESAERHGPGQSWVDGVLARRPTGVVLVLSDLDRSLREQLSRRDVPFVVLDPAGDPGQDVPAVGTTNWDGGLAATRHLLDLGHRRIGLIGGPARMMCSRARADGYRAALDMAGIPYDADLVREGSFHHESGRLLGLELLGLPERPTAVFAGNDLQALGLYEAARELGLRVPEDLSVVGFDDLPLARWVGPPLTTVRQPLTEMAEVATRLVIDLARGVRPGTLRVDLATSLVQRSSTAPPRTAVPGQVERG</sequence>
<dbReference type="InterPro" id="IPR010982">
    <property type="entry name" value="Lambda_DNA-bd_dom_sf"/>
</dbReference>
<dbReference type="SUPFAM" id="SSF47413">
    <property type="entry name" value="lambda repressor-like DNA-binding domains"/>
    <property type="match status" value="1"/>
</dbReference>
<dbReference type="PANTHER" id="PTHR30146">
    <property type="entry name" value="LACI-RELATED TRANSCRIPTIONAL REPRESSOR"/>
    <property type="match status" value="1"/>
</dbReference>
<evidence type="ECO:0000313" key="6">
    <source>
        <dbReference type="Proteomes" id="UP000037395"/>
    </source>
</evidence>
<feature type="domain" description="HTH lacI-type" evidence="4">
    <location>
        <begin position="20"/>
        <end position="74"/>
    </location>
</feature>
<dbReference type="Pfam" id="PF00356">
    <property type="entry name" value="LacI"/>
    <property type="match status" value="1"/>
</dbReference>
<evidence type="ECO:0000256" key="3">
    <source>
        <dbReference type="ARBA" id="ARBA00023163"/>
    </source>
</evidence>
<evidence type="ECO:0000313" key="5">
    <source>
        <dbReference type="EMBL" id="OEV39862.1"/>
    </source>
</evidence>
<dbReference type="SMART" id="SM00354">
    <property type="entry name" value="HTH_LACI"/>
    <property type="match status" value="1"/>
</dbReference>
<gene>
    <name evidence="5" type="ORF">HS99_0003105</name>
</gene>
<proteinExistence type="predicted"/>
<evidence type="ECO:0000256" key="1">
    <source>
        <dbReference type="ARBA" id="ARBA00023015"/>
    </source>
</evidence>
<dbReference type="PROSITE" id="PS00356">
    <property type="entry name" value="HTH_LACI_1"/>
    <property type="match status" value="1"/>
</dbReference>
<dbReference type="Pfam" id="PF13377">
    <property type="entry name" value="Peripla_BP_3"/>
    <property type="match status" value="1"/>
</dbReference>
<protein>
    <submittedName>
        <fullName evidence="5">LacI family transcriptional regulator</fullName>
    </submittedName>
</protein>
<dbReference type="Proteomes" id="UP000037395">
    <property type="component" value="Unassembled WGS sequence"/>
</dbReference>
<dbReference type="AlphaFoldDB" id="A0A1E7NGQ7"/>
<comment type="caution">
    <text evidence="5">The sequence shown here is derived from an EMBL/GenBank/DDBJ whole genome shotgun (WGS) entry which is preliminary data.</text>
</comment>
<keyword evidence="6" id="KW-1185">Reference proteome</keyword>
<dbReference type="EMBL" id="JPRF03000001">
    <property type="protein sequence ID" value="OEV39862.1"/>
    <property type="molecule type" value="Genomic_DNA"/>
</dbReference>
<dbReference type="Gene3D" id="1.10.260.40">
    <property type="entry name" value="lambda repressor-like DNA-binding domains"/>
    <property type="match status" value="1"/>
</dbReference>
<dbReference type="InterPro" id="IPR046335">
    <property type="entry name" value="LacI/GalR-like_sensor"/>
</dbReference>
<name>A0A1E7NGQ7_KITAU</name>
<dbReference type="Gene3D" id="3.40.50.2300">
    <property type="match status" value="2"/>
</dbReference>
<dbReference type="PROSITE" id="PS50932">
    <property type="entry name" value="HTH_LACI_2"/>
    <property type="match status" value="1"/>
</dbReference>
<dbReference type="CDD" id="cd01392">
    <property type="entry name" value="HTH_LacI"/>
    <property type="match status" value="1"/>
</dbReference>
<dbReference type="InterPro" id="IPR028082">
    <property type="entry name" value="Peripla_BP_I"/>
</dbReference>
<dbReference type="CDD" id="cd06296">
    <property type="entry name" value="PBP1_CatR-like"/>
    <property type="match status" value="1"/>
</dbReference>
<organism evidence="5 6">
    <name type="scientific">Kitasatospora aureofaciens</name>
    <name type="common">Streptomyces aureofaciens</name>
    <dbReference type="NCBI Taxonomy" id="1894"/>
    <lineage>
        <taxon>Bacteria</taxon>
        <taxon>Bacillati</taxon>
        <taxon>Actinomycetota</taxon>
        <taxon>Actinomycetes</taxon>
        <taxon>Kitasatosporales</taxon>
        <taxon>Streptomycetaceae</taxon>
        <taxon>Kitasatospora</taxon>
    </lineage>
</organism>